<dbReference type="GO" id="GO:0030126">
    <property type="term" value="C:COPI vesicle coat"/>
    <property type="evidence" value="ECO:0007669"/>
    <property type="project" value="UniProtKB-UniRule"/>
</dbReference>
<comment type="subunit">
    <text evidence="2 10">Oligomeric complex that consists of at least the alpha, beta, beta', gamma, delta, epsilon and zeta subunits.</text>
</comment>
<proteinExistence type="inferred from homology"/>
<dbReference type="GO" id="GO:0015031">
    <property type="term" value="P:protein transport"/>
    <property type="evidence" value="ECO:0007669"/>
    <property type="project" value="UniProtKB-KW"/>
</dbReference>
<evidence type="ECO:0000256" key="11">
    <source>
        <dbReference type="RuleBase" id="RU366052"/>
    </source>
</evidence>
<evidence type="ECO:0000256" key="2">
    <source>
        <dbReference type="ARBA" id="ARBA00011775"/>
    </source>
</evidence>
<dbReference type="InterPro" id="IPR036168">
    <property type="entry name" value="AP2_Mu_C_sf"/>
</dbReference>
<dbReference type="Pfam" id="PF00928">
    <property type="entry name" value="Adap_comp_sub"/>
    <property type="match status" value="1"/>
</dbReference>
<keyword evidence="5 10" id="KW-0931">ER-Golgi transport</keyword>
<feature type="domain" description="MHD" evidence="12">
    <location>
        <begin position="1"/>
        <end position="210"/>
    </location>
</feature>
<evidence type="ECO:0000256" key="1">
    <source>
        <dbReference type="ARBA" id="ARBA00010516"/>
    </source>
</evidence>
<dbReference type="InterPro" id="IPR027059">
    <property type="entry name" value="Coatomer_dsu"/>
</dbReference>
<comment type="function">
    <text evidence="10">The coatomer is a cytosolic protein complex that binds to dilysine motifs and reversibly associates with Golgi non-clathrin-coated vesicles, which further mediate biosynthetic protein transport from the ER, via the Golgi up to the trans Golgi network. Coatomer complex is required for budding from Golgi membranes, and is essential for the retrograde Golgi-to-ER transport of dilysine-tagged proteins.</text>
</comment>
<dbReference type="FunFam" id="2.60.40.1170:FF:000007">
    <property type="entry name" value="Coatomer subunit delta"/>
    <property type="match status" value="1"/>
</dbReference>
<keyword evidence="9 10" id="KW-0968">Cytoplasmic vesicle</keyword>
<comment type="similarity">
    <text evidence="1 10">Belongs to the adaptor complexes medium subunit family. Delta-COP subfamily.</text>
</comment>
<comment type="subcellular location">
    <subcellularLocation>
        <location evidence="10 11">Cytoplasm</location>
    </subcellularLocation>
    <subcellularLocation>
        <location evidence="10 11">Cytoplasmic vesicle</location>
        <location evidence="10 11">COPI-coated vesicle membrane</location>
        <topology evidence="10 11">Peripheral membrane protein</topology>
        <orientation evidence="10 11">Cytoplasmic side</orientation>
    </subcellularLocation>
    <subcellularLocation>
        <location evidence="10 11">Golgi apparatus membrane</location>
        <topology evidence="10 11">Peripheral membrane protein</topology>
        <orientation evidence="10 11">Cytoplasmic side</orientation>
    </subcellularLocation>
</comment>
<accession>A0A383VCR4</accession>
<keyword evidence="14" id="KW-1185">Reference proteome</keyword>
<name>A0A383VCR4_TETOB</name>
<dbReference type="EMBL" id="FNXT01000274">
    <property type="protein sequence ID" value="SZX62971.1"/>
    <property type="molecule type" value="Genomic_DNA"/>
</dbReference>
<organism evidence="13 14">
    <name type="scientific">Tetradesmus obliquus</name>
    <name type="common">Green alga</name>
    <name type="synonym">Acutodesmus obliquus</name>
    <dbReference type="NCBI Taxonomy" id="3088"/>
    <lineage>
        <taxon>Eukaryota</taxon>
        <taxon>Viridiplantae</taxon>
        <taxon>Chlorophyta</taxon>
        <taxon>core chlorophytes</taxon>
        <taxon>Chlorophyceae</taxon>
        <taxon>CS clade</taxon>
        <taxon>Sphaeropleales</taxon>
        <taxon>Scenedesmaceae</taxon>
        <taxon>Tetradesmus</taxon>
    </lineage>
</organism>
<keyword evidence="6 10" id="KW-0653">Protein transport</keyword>
<dbReference type="CDD" id="cd09254">
    <property type="entry name" value="AP_delta-COPI_MHD"/>
    <property type="match status" value="1"/>
</dbReference>
<dbReference type="STRING" id="3088.A0A383VCR4"/>
<dbReference type="GO" id="GO:0006888">
    <property type="term" value="P:endoplasmic reticulum to Golgi vesicle-mediated transport"/>
    <property type="evidence" value="ECO:0007669"/>
    <property type="project" value="TreeGrafter"/>
</dbReference>
<evidence type="ECO:0000256" key="4">
    <source>
        <dbReference type="ARBA" id="ARBA00022490"/>
    </source>
</evidence>
<dbReference type="GO" id="GO:0006890">
    <property type="term" value="P:retrograde vesicle-mediated transport, Golgi to endoplasmic reticulum"/>
    <property type="evidence" value="ECO:0007669"/>
    <property type="project" value="UniProtKB-UniRule"/>
</dbReference>
<dbReference type="Gene3D" id="2.60.40.1170">
    <property type="entry name" value="Mu homology domain, subdomain B"/>
    <property type="match status" value="2"/>
</dbReference>
<evidence type="ECO:0000256" key="6">
    <source>
        <dbReference type="ARBA" id="ARBA00022927"/>
    </source>
</evidence>
<dbReference type="GO" id="GO:0000139">
    <property type="term" value="C:Golgi membrane"/>
    <property type="evidence" value="ECO:0007669"/>
    <property type="project" value="UniProtKB-SubCell"/>
</dbReference>
<keyword evidence="8 10" id="KW-0472">Membrane</keyword>
<dbReference type="PROSITE" id="PS51072">
    <property type="entry name" value="MHD"/>
    <property type="match status" value="1"/>
</dbReference>
<dbReference type="InterPro" id="IPR028565">
    <property type="entry name" value="MHD"/>
</dbReference>
<evidence type="ECO:0000256" key="8">
    <source>
        <dbReference type="ARBA" id="ARBA00023136"/>
    </source>
</evidence>
<evidence type="ECO:0000256" key="7">
    <source>
        <dbReference type="ARBA" id="ARBA00023034"/>
    </source>
</evidence>
<dbReference type="PANTHER" id="PTHR10121">
    <property type="entry name" value="COATOMER SUBUNIT DELTA"/>
    <property type="match status" value="1"/>
</dbReference>
<dbReference type="Proteomes" id="UP000256970">
    <property type="component" value="Unassembled WGS sequence"/>
</dbReference>
<gene>
    <name evidence="13" type="ORF">BQ4739_LOCUS3543</name>
</gene>
<dbReference type="GO" id="GO:0051645">
    <property type="term" value="P:Golgi localization"/>
    <property type="evidence" value="ECO:0007669"/>
    <property type="project" value="TreeGrafter"/>
</dbReference>
<keyword evidence="3 10" id="KW-0813">Transport</keyword>
<sequence length="210" mass="22927">MSLVVGSDADAYVAAQIRQGANPGFQFKTHPNIDKAGYGNGVLGLKDPSRPFPTGSELGVLKWRFQSRDESLVPLTLSCWPSASGSECYVNMEYESAVEYDLERVVIAIPLPHMSHAPQVNQVDGDWRYDSRRGALLWSIDLIDNTNRSGSMEFVVPACDPDALYPIEVSFSSSKTFCDIAIEGVSSTQTGQPVKFGQKRGMSTAGYHVV</sequence>
<evidence type="ECO:0000256" key="10">
    <source>
        <dbReference type="RuleBase" id="RU364018"/>
    </source>
</evidence>
<evidence type="ECO:0000259" key="12">
    <source>
        <dbReference type="PROSITE" id="PS51072"/>
    </source>
</evidence>
<evidence type="ECO:0000313" key="13">
    <source>
        <dbReference type="EMBL" id="SZX62971.1"/>
    </source>
</evidence>
<evidence type="ECO:0000256" key="9">
    <source>
        <dbReference type="ARBA" id="ARBA00023329"/>
    </source>
</evidence>
<dbReference type="AlphaFoldDB" id="A0A383VCR4"/>
<keyword evidence="7 10" id="KW-0333">Golgi apparatus</keyword>
<dbReference type="PANTHER" id="PTHR10121:SF0">
    <property type="entry name" value="COATOMER SUBUNIT DELTA"/>
    <property type="match status" value="1"/>
</dbReference>
<dbReference type="SUPFAM" id="SSF49447">
    <property type="entry name" value="Second domain of Mu2 adaptin subunit (ap50) of ap2 adaptor"/>
    <property type="match status" value="1"/>
</dbReference>
<evidence type="ECO:0000256" key="3">
    <source>
        <dbReference type="ARBA" id="ARBA00022448"/>
    </source>
</evidence>
<evidence type="ECO:0000256" key="5">
    <source>
        <dbReference type="ARBA" id="ARBA00022892"/>
    </source>
</evidence>
<keyword evidence="4 10" id="KW-0963">Cytoplasm</keyword>
<reference evidence="13 14" key="1">
    <citation type="submission" date="2016-10" db="EMBL/GenBank/DDBJ databases">
        <authorList>
            <person name="Cai Z."/>
        </authorList>
    </citation>
    <scope>NUCLEOTIDE SEQUENCE [LARGE SCALE GENOMIC DNA]</scope>
</reference>
<protein>
    <recommendedName>
        <fullName evidence="10">Coatomer subunit delta</fullName>
    </recommendedName>
</protein>
<evidence type="ECO:0000313" key="14">
    <source>
        <dbReference type="Proteomes" id="UP000256970"/>
    </source>
</evidence>